<comment type="caution">
    <text evidence="9">The sequence shown here is derived from an EMBL/GenBank/DDBJ whole genome shotgun (WGS) entry which is preliminary data.</text>
</comment>
<comment type="subcellular location">
    <subcellularLocation>
        <location evidence="1 7">Cell membrane</location>
        <topology evidence="1 7">Multi-pass membrane protein</topology>
    </subcellularLocation>
</comment>
<dbReference type="PROSITE" id="PS50928">
    <property type="entry name" value="ABC_TM1"/>
    <property type="match status" value="1"/>
</dbReference>
<dbReference type="PANTHER" id="PTHR30193:SF41">
    <property type="entry name" value="DIACETYLCHITOBIOSE UPTAKE SYSTEM PERMEASE PROTEIN NGCF"/>
    <property type="match status" value="1"/>
</dbReference>
<feature type="transmembrane region" description="Helical" evidence="7">
    <location>
        <begin position="74"/>
        <end position="97"/>
    </location>
</feature>
<dbReference type="GO" id="GO:0055085">
    <property type="term" value="P:transmembrane transport"/>
    <property type="evidence" value="ECO:0007669"/>
    <property type="project" value="InterPro"/>
</dbReference>
<evidence type="ECO:0000256" key="2">
    <source>
        <dbReference type="ARBA" id="ARBA00022448"/>
    </source>
</evidence>
<accession>A0A6L9S9K6</accession>
<dbReference type="SUPFAM" id="SSF161098">
    <property type="entry name" value="MetI-like"/>
    <property type="match status" value="1"/>
</dbReference>
<feature type="transmembrane region" description="Helical" evidence="7">
    <location>
        <begin position="169"/>
        <end position="189"/>
    </location>
</feature>
<reference evidence="9 10" key="1">
    <citation type="submission" date="2020-02" db="EMBL/GenBank/DDBJ databases">
        <authorList>
            <person name="Li X.-J."/>
            <person name="Han X.-M."/>
        </authorList>
    </citation>
    <scope>NUCLEOTIDE SEQUENCE [LARGE SCALE GENOMIC DNA]</scope>
    <source>
        <strain evidence="9 10">CCTCC AB 2017055</strain>
    </source>
</reference>
<evidence type="ECO:0000256" key="1">
    <source>
        <dbReference type="ARBA" id="ARBA00004651"/>
    </source>
</evidence>
<dbReference type="InterPro" id="IPR051393">
    <property type="entry name" value="ABC_transporter_permease"/>
</dbReference>
<feature type="domain" description="ABC transmembrane type-1" evidence="8">
    <location>
        <begin position="70"/>
        <end position="298"/>
    </location>
</feature>
<keyword evidence="3" id="KW-1003">Cell membrane</keyword>
<evidence type="ECO:0000313" key="9">
    <source>
        <dbReference type="EMBL" id="NEE01381.1"/>
    </source>
</evidence>
<evidence type="ECO:0000256" key="6">
    <source>
        <dbReference type="ARBA" id="ARBA00023136"/>
    </source>
</evidence>
<feature type="transmembrane region" description="Helical" evidence="7">
    <location>
        <begin position="277"/>
        <end position="299"/>
    </location>
</feature>
<dbReference type="InterPro" id="IPR035906">
    <property type="entry name" value="MetI-like_sf"/>
</dbReference>
<feature type="transmembrane region" description="Helical" evidence="7">
    <location>
        <begin position="12"/>
        <end position="32"/>
    </location>
</feature>
<organism evidence="9 10">
    <name type="scientific">Phytoactinopolyspora halotolerans</name>
    <dbReference type="NCBI Taxonomy" id="1981512"/>
    <lineage>
        <taxon>Bacteria</taxon>
        <taxon>Bacillati</taxon>
        <taxon>Actinomycetota</taxon>
        <taxon>Actinomycetes</taxon>
        <taxon>Jiangellales</taxon>
        <taxon>Jiangellaceae</taxon>
        <taxon>Phytoactinopolyspora</taxon>
    </lineage>
</organism>
<proteinExistence type="inferred from homology"/>
<dbReference type="CDD" id="cd06261">
    <property type="entry name" value="TM_PBP2"/>
    <property type="match status" value="1"/>
</dbReference>
<keyword evidence="2 7" id="KW-0813">Transport</keyword>
<dbReference type="PANTHER" id="PTHR30193">
    <property type="entry name" value="ABC TRANSPORTER PERMEASE PROTEIN"/>
    <property type="match status" value="1"/>
</dbReference>
<dbReference type="Proteomes" id="UP000475214">
    <property type="component" value="Unassembled WGS sequence"/>
</dbReference>
<dbReference type="InterPro" id="IPR000515">
    <property type="entry name" value="MetI-like"/>
</dbReference>
<sequence length="310" mass="34226">MTALRHGKYPFILAFLLPPVGIYVLYMLSPYVQAIYISLTDWSGLTASQTFIGFDNYVEMWNDDQLRTALRNNLILLVVVPVLTVMLALFFASMLNVGGRGRGQAITGVRGSSIYKVVYFFPQVLPHAIVAIVFAYVFAPENAGGILNNILEAIGLGNLTQLWLGEPKYLIWIVVLVMTWAFVGFYVVLFSAAMQSIPKDIYEAALLDGANRMTTFRKVTLPLVWDTVQVGWVYMAIQAMDGFAIVHIMLGVNGGVQGAGDVLGVAIYRAAFAQSDFGYAAAIGVLMLVLTMTIVVLFFRVLRRERVELA</sequence>
<name>A0A6L9S9K6_9ACTN</name>
<comment type="similarity">
    <text evidence="7">Belongs to the binding-protein-dependent transport system permease family.</text>
</comment>
<keyword evidence="6 7" id="KW-0472">Membrane</keyword>
<evidence type="ECO:0000256" key="3">
    <source>
        <dbReference type="ARBA" id="ARBA00022475"/>
    </source>
</evidence>
<evidence type="ECO:0000256" key="7">
    <source>
        <dbReference type="RuleBase" id="RU363032"/>
    </source>
</evidence>
<feature type="transmembrane region" description="Helical" evidence="7">
    <location>
        <begin position="117"/>
        <end position="139"/>
    </location>
</feature>
<dbReference type="Gene3D" id="1.10.3720.10">
    <property type="entry name" value="MetI-like"/>
    <property type="match status" value="1"/>
</dbReference>
<dbReference type="GO" id="GO:0005886">
    <property type="term" value="C:plasma membrane"/>
    <property type="evidence" value="ECO:0007669"/>
    <property type="project" value="UniProtKB-SubCell"/>
</dbReference>
<protein>
    <submittedName>
        <fullName evidence="9">Sugar ABC transporter permease</fullName>
    </submittedName>
</protein>
<gene>
    <name evidence="9" type="ORF">G1H10_14495</name>
</gene>
<dbReference type="Pfam" id="PF00528">
    <property type="entry name" value="BPD_transp_1"/>
    <property type="match status" value="1"/>
</dbReference>
<evidence type="ECO:0000313" key="10">
    <source>
        <dbReference type="Proteomes" id="UP000475214"/>
    </source>
</evidence>
<keyword evidence="10" id="KW-1185">Reference proteome</keyword>
<feature type="transmembrane region" description="Helical" evidence="7">
    <location>
        <begin position="244"/>
        <end position="271"/>
    </location>
</feature>
<keyword evidence="5 7" id="KW-1133">Transmembrane helix</keyword>
<dbReference type="EMBL" id="JAAGOA010000009">
    <property type="protein sequence ID" value="NEE01381.1"/>
    <property type="molecule type" value="Genomic_DNA"/>
</dbReference>
<evidence type="ECO:0000259" key="8">
    <source>
        <dbReference type="PROSITE" id="PS50928"/>
    </source>
</evidence>
<dbReference type="RefSeq" id="WP_163738868.1">
    <property type="nucleotide sequence ID" value="NZ_JAAGOA010000009.1"/>
</dbReference>
<evidence type="ECO:0000256" key="5">
    <source>
        <dbReference type="ARBA" id="ARBA00022989"/>
    </source>
</evidence>
<dbReference type="AlphaFoldDB" id="A0A6L9S9K6"/>
<evidence type="ECO:0000256" key="4">
    <source>
        <dbReference type="ARBA" id="ARBA00022692"/>
    </source>
</evidence>
<keyword evidence="4 7" id="KW-0812">Transmembrane</keyword>